<reference evidence="1 2" key="1">
    <citation type="submission" date="2022-01" db="EMBL/GenBank/DDBJ databases">
        <authorList>
            <person name="Xiong W."/>
            <person name="Schranz E."/>
        </authorList>
    </citation>
    <scope>NUCLEOTIDE SEQUENCE [LARGE SCALE GENOMIC DNA]</scope>
</reference>
<keyword evidence="2" id="KW-1185">Reference proteome</keyword>
<proteinExistence type="predicted"/>
<dbReference type="Proteomes" id="UP001157418">
    <property type="component" value="Unassembled WGS sequence"/>
</dbReference>
<dbReference type="PANTHER" id="PTHR31973:SF187">
    <property type="entry name" value="MUTATOR TRANSPOSASE MUDRA PROTEIN"/>
    <property type="match status" value="1"/>
</dbReference>
<name>A0AAU9PK23_9ASTR</name>
<dbReference type="EMBL" id="CAKMRJ010005634">
    <property type="protein sequence ID" value="CAH1450697.1"/>
    <property type="molecule type" value="Genomic_DNA"/>
</dbReference>
<sequence>MKHELGECYESPTQLRFALTNYEVHNGYQIYFEKRDHRVRVIARCGNSYNDQKPCPFRVATGWKYNERTFQIKSIVKTHLCARNYNFSNLVTSDWLAKHYLQDVTMKTKMTLDEMKEDVLRRFSENVSKGQCQRARLRKVIPSGGYLFEIRYTYDGYKATITYVHKDPIYFKSSWFHKDKLIATYMENILLVGGSKMWQRTDFIKPLPPLVRRMLGRPKVKEPKVEVKEHEVKENENEVVDMDIEPELEVKETGVKVMENEVENNNDDVCMIRDMVEFGYAQVEIDLTTRKVR</sequence>
<gene>
    <name evidence="1" type="ORF">LVIROSA_LOCUS36109</name>
</gene>
<accession>A0AAU9PK23</accession>
<dbReference type="AlphaFoldDB" id="A0AAU9PK23"/>
<evidence type="ECO:0000313" key="1">
    <source>
        <dbReference type="EMBL" id="CAH1450697.1"/>
    </source>
</evidence>
<dbReference type="PANTHER" id="PTHR31973">
    <property type="entry name" value="POLYPROTEIN, PUTATIVE-RELATED"/>
    <property type="match status" value="1"/>
</dbReference>
<organism evidence="1 2">
    <name type="scientific">Lactuca virosa</name>
    <dbReference type="NCBI Taxonomy" id="75947"/>
    <lineage>
        <taxon>Eukaryota</taxon>
        <taxon>Viridiplantae</taxon>
        <taxon>Streptophyta</taxon>
        <taxon>Embryophyta</taxon>
        <taxon>Tracheophyta</taxon>
        <taxon>Spermatophyta</taxon>
        <taxon>Magnoliopsida</taxon>
        <taxon>eudicotyledons</taxon>
        <taxon>Gunneridae</taxon>
        <taxon>Pentapetalae</taxon>
        <taxon>asterids</taxon>
        <taxon>campanulids</taxon>
        <taxon>Asterales</taxon>
        <taxon>Asteraceae</taxon>
        <taxon>Cichorioideae</taxon>
        <taxon>Cichorieae</taxon>
        <taxon>Lactucinae</taxon>
        <taxon>Lactuca</taxon>
    </lineage>
</organism>
<protein>
    <recommendedName>
        <fullName evidence="3">Transposase MuDR plant domain-containing protein</fullName>
    </recommendedName>
</protein>
<evidence type="ECO:0000313" key="2">
    <source>
        <dbReference type="Proteomes" id="UP001157418"/>
    </source>
</evidence>
<evidence type="ECO:0008006" key="3">
    <source>
        <dbReference type="Google" id="ProtNLM"/>
    </source>
</evidence>
<comment type="caution">
    <text evidence="1">The sequence shown here is derived from an EMBL/GenBank/DDBJ whole genome shotgun (WGS) entry which is preliminary data.</text>
</comment>